<evidence type="ECO:0000313" key="1">
    <source>
        <dbReference type="EMBL" id="KAI8568068.1"/>
    </source>
</evidence>
<keyword evidence="2" id="KW-1185">Reference proteome</keyword>
<comment type="caution">
    <text evidence="1">The sequence shown here is derived from an EMBL/GenBank/DDBJ whole genome shotgun (WGS) entry which is preliminary data.</text>
</comment>
<evidence type="ECO:0000313" key="2">
    <source>
        <dbReference type="Proteomes" id="UP001062846"/>
    </source>
</evidence>
<dbReference type="EMBL" id="CM046389">
    <property type="protein sequence ID" value="KAI8568068.1"/>
    <property type="molecule type" value="Genomic_DNA"/>
</dbReference>
<organism evidence="1 2">
    <name type="scientific">Rhododendron molle</name>
    <name type="common">Chinese azalea</name>
    <name type="synonym">Azalea mollis</name>
    <dbReference type="NCBI Taxonomy" id="49168"/>
    <lineage>
        <taxon>Eukaryota</taxon>
        <taxon>Viridiplantae</taxon>
        <taxon>Streptophyta</taxon>
        <taxon>Embryophyta</taxon>
        <taxon>Tracheophyta</taxon>
        <taxon>Spermatophyta</taxon>
        <taxon>Magnoliopsida</taxon>
        <taxon>eudicotyledons</taxon>
        <taxon>Gunneridae</taxon>
        <taxon>Pentapetalae</taxon>
        <taxon>asterids</taxon>
        <taxon>Ericales</taxon>
        <taxon>Ericaceae</taxon>
        <taxon>Ericoideae</taxon>
        <taxon>Rhodoreae</taxon>
        <taxon>Rhododendron</taxon>
    </lineage>
</organism>
<accession>A0ACC0PQS2</accession>
<protein>
    <submittedName>
        <fullName evidence="1">Uncharacterized protein</fullName>
    </submittedName>
</protein>
<gene>
    <name evidence="1" type="ORF">RHMOL_Rhmol02G0168800</name>
</gene>
<dbReference type="Proteomes" id="UP001062846">
    <property type="component" value="Chromosome 2"/>
</dbReference>
<proteinExistence type="predicted"/>
<name>A0ACC0PQS2_RHOML</name>
<reference evidence="1" key="1">
    <citation type="submission" date="2022-02" db="EMBL/GenBank/DDBJ databases">
        <title>Plant Genome Project.</title>
        <authorList>
            <person name="Zhang R.-G."/>
        </authorList>
    </citation>
    <scope>NUCLEOTIDE SEQUENCE</scope>
    <source>
        <strain evidence="1">AT1</strain>
    </source>
</reference>
<sequence>MHSQVKSRETRCIMNSQVCDLEVMSLKVKYFAHYDTKRTLYTVDTRSQEWNTKHWNSLSHPSIHFPSPQGSNRTLIRL</sequence>